<accession>A0A4Z0NQ70</accession>
<reference evidence="7 8" key="1">
    <citation type="submission" date="2019-04" db="EMBL/GenBank/DDBJ databases">
        <authorList>
            <person name="Feng G."/>
            <person name="Zhu H."/>
        </authorList>
    </citation>
    <scope>NUCLEOTIDE SEQUENCE [LARGE SCALE GENOMIC DNA]</scope>
    <source>
        <strain evidence="7 8">6HR-1</strain>
    </source>
</reference>
<gene>
    <name evidence="5 7" type="primary">deoA</name>
    <name evidence="7" type="ORF">EU555_14600</name>
</gene>
<dbReference type="Pfam" id="PF00591">
    <property type="entry name" value="Glycos_transf_3"/>
    <property type="match status" value="1"/>
</dbReference>
<dbReference type="SUPFAM" id="SSF54680">
    <property type="entry name" value="Pyrimidine nucleoside phosphorylase C-terminal domain"/>
    <property type="match status" value="1"/>
</dbReference>
<dbReference type="Gene3D" id="3.90.1170.30">
    <property type="entry name" value="Pyrimidine nucleoside phosphorylase-like, C-terminal domain"/>
    <property type="match status" value="1"/>
</dbReference>
<comment type="pathway">
    <text evidence="5">Pyrimidine metabolism; dTMP biosynthesis via salvage pathway; dTMP from thymine: step 1/2.</text>
</comment>
<dbReference type="Gene3D" id="1.20.970.10">
    <property type="entry name" value="Transferase, Pyrimidine Nucleoside Phosphorylase, Chain C"/>
    <property type="match status" value="1"/>
</dbReference>
<dbReference type="PROSITE" id="PS00647">
    <property type="entry name" value="THYMID_PHOSPHORYLASE"/>
    <property type="match status" value="1"/>
</dbReference>
<sequence>MTLLPQELIRRKRDGAALPPEAIEAFIAGLTDGRVTEGQAAAFAMAVFFRGLSLPERVALTRAMTRSGTVLEWDLPGPVLDKHSTGGVGDTVSLPLAPMVAACGGYVPMISGRGLGHTGGTLDKLDSIPGYATAPDVALFRRVTREAGCAVIGQTPDLAPADRRLYAIRDVTGTVESLDLITASILSKKLAAGLQGLVMDVKAGSGAFMARTEEARGLAESLVTVANGAGLPTRALLTDMDQPLASAAGNAVEVAYALDYLAGRRREPRFHAVTLALGAEMLVLGGLSPDTVQATARLEEALDSGRAAEVFSRMATALGGPSDLIDHPDRHLPRAAVVRPVPAPRAGRVSAIATRDLGVAVIGLGGGRTRPQDAIDHAVGLTDLAGLGDEVGPDRPLAVVHAQSEAEAERAAAAVTAAYRIGSAAAAERGVILERIG</sequence>
<dbReference type="Pfam" id="PF07831">
    <property type="entry name" value="PYNP_C"/>
    <property type="match status" value="1"/>
</dbReference>
<dbReference type="SUPFAM" id="SSF52418">
    <property type="entry name" value="Nucleoside phosphorylase/phosphoribosyltransferase catalytic domain"/>
    <property type="match status" value="1"/>
</dbReference>
<dbReference type="GO" id="GO:0009032">
    <property type="term" value="F:thymidine phosphorylase activity"/>
    <property type="evidence" value="ECO:0007669"/>
    <property type="project" value="UniProtKB-UniRule"/>
</dbReference>
<dbReference type="EMBL" id="SRLB01000010">
    <property type="protein sequence ID" value="TGD98572.1"/>
    <property type="molecule type" value="Genomic_DNA"/>
</dbReference>
<name>A0A4Z0NQ70_9HYPH</name>
<dbReference type="HAMAP" id="MF_01628">
    <property type="entry name" value="Thymid_phosp"/>
    <property type="match status" value="1"/>
</dbReference>
<dbReference type="Gene3D" id="3.40.1030.10">
    <property type="entry name" value="Nucleoside phosphorylase/phosphoribosyltransferase catalytic domain"/>
    <property type="match status" value="1"/>
</dbReference>
<dbReference type="InterPro" id="IPR036566">
    <property type="entry name" value="PYNP-like_C_sf"/>
</dbReference>
<comment type="subunit">
    <text evidence="5">Homodimer.</text>
</comment>
<comment type="function">
    <text evidence="5">The enzymes which catalyze the reversible phosphorolysis of pyrimidine nucleosides are involved in the degradation of these compounds and in their utilization as carbon and energy sources, or in the rescue of pyrimidine bases for nucleotide synthesis.</text>
</comment>
<evidence type="ECO:0000256" key="3">
    <source>
        <dbReference type="ARBA" id="ARBA00022679"/>
    </source>
</evidence>
<dbReference type="PANTHER" id="PTHR10515">
    <property type="entry name" value="THYMIDINE PHOSPHORYLASE"/>
    <property type="match status" value="1"/>
</dbReference>
<feature type="domain" description="Pyrimidine nucleoside phosphorylase C-terminal" evidence="6">
    <location>
        <begin position="348"/>
        <end position="422"/>
    </location>
</feature>
<dbReference type="UniPathway" id="UPA00578">
    <property type="reaction ID" value="UER00638"/>
</dbReference>
<dbReference type="AlphaFoldDB" id="A0A4Z0NQ70"/>
<dbReference type="GO" id="GO:0005829">
    <property type="term" value="C:cytosol"/>
    <property type="evidence" value="ECO:0007669"/>
    <property type="project" value="TreeGrafter"/>
</dbReference>
<proteinExistence type="inferred from homology"/>
<dbReference type="InterPro" id="IPR036320">
    <property type="entry name" value="Glycosyl_Trfase_fam3_N_dom_sf"/>
</dbReference>
<comment type="caution">
    <text evidence="7">The sequence shown here is derived from an EMBL/GenBank/DDBJ whole genome shotgun (WGS) entry which is preliminary data.</text>
</comment>
<dbReference type="EC" id="2.4.2.4" evidence="1 5"/>
<dbReference type="InterPro" id="IPR013465">
    <property type="entry name" value="Thymidine_Pase"/>
</dbReference>
<evidence type="ECO:0000256" key="1">
    <source>
        <dbReference type="ARBA" id="ARBA00011892"/>
    </source>
</evidence>
<keyword evidence="2 5" id="KW-0328">Glycosyltransferase</keyword>
<dbReference type="GO" id="GO:0046104">
    <property type="term" value="P:thymidine metabolic process"/>
    <property type="evidence" value="ECO:0007669"/>
    <property type="project" value="UniProtKB-UniRule"/>
</dbReference>
<dbReference type="InterPro" id="IPR000312">
    <property type="entry name" value="Glycosyl_Trfase_fam3"/>
</dbReference>
<dbReference type="Proteomes" id="UP000297535">
    <property type="component" value="Unassembled WGS sequence"/>
</dbReference>
<dbReference type="RefSeq" id="WP_135415380.1">
    <property type="nucleotide sequence ID" value="NZ_SRLB01000010.1"/>
</dbReference>
<dbReference type="FunFam" id="3.40.1030.10:FF:000001">
    <property type="entry name" value="Thymidine phosphorylase"/>
    <property type="match status" value="1"/>
</dbReference>
<organism evidence="7 8">
    <name type="scientific">Methylobacterium nonmethylotrophicum</name>
    <dbReference type="NCBI Taxonomy" id="1141884"/>
    <lineage>
        <taxon>Bacteria</taxon>
        <taxon>Pseudomonadati</taxon>
        <taxon>Pseudomonadota</taxon>
        <taxon>Alphaproteobacteria</taxon>
        <taxon>Hyphomicrobiales</taxon>
        <taxon>Methylobacteriaceae</taxon>
        <taxon>Methylobacterium</taxon>
    </lineage>
</organism>
<evidence type="ECO:0000256" key="2">
    <source>
        <dbReference type="ARBA" id="ARBA00022676"/>
    </source>
</evidence>
<dbReference type="GO" id="GO:0006206">
    <property type="term" value="P:pyrimidine nucleobase metabolic process"/>
    <property type="evidence" value="ECO:0007669"/>
    <property type="project" value="InterPro"/>
</dbReference>
<comment type="similarity">
    <text evidence="5">Belongs to the thymidine/pyrimidine-nucleoside phosphorylase family.</text>
</comment>
<keyword evidence="8" id="KW-1185">Reference proteome</keyword>
<dbReference type="InterPro" id="IPR013102">
    <property type="entry name" value="PYNP_C"/>
</dbReference>
<dbReference type="SUPFAM" id="SSF47648">
    <property type="entry name" value="Nucleoside phosphorylase/phosphoribosyltransferase N-terminal domain"/>
    <property type="match status" value="1"/>
</dbReference>
<dbReference type="InterPro" id="IPR017872">
    <property type="entry name" value="Pyrmidine_PPase_CS"/>
</dbReference>
<comment type="catalytic activity">
    <reaction evidence="4 5">
        <text>thymidine + phosphate = 2-deoxy-alpha-D-ribose 1-phosphate + thymine</text>
        <dbReference type="Rhea" id="RHEA:16037"/>
        <dbReference type="ChEBI" id="CHEBI:17748"/>
        <dbReference type="ChEBI" id="CHEBI:17821"/>
        <dbReference type="ChEBI" id="CHEBI:43474"/>
        <dbReference type="ChEBI" id="CHEBI:57259"/>
        <dbReference type="EC" id="2.4.2.4"/>
    </reaction>
</comment>
<dbReference type="SMART" id="SM00941">
    <property type="entry name" value="PYNP_C"/>
    <property type="match status" value="1"/>
</dbReference>
<evidence type="ECO:0000313" key="8">
    <source>
        <dbReference type="Proteomes" id="UP000297535"/>
    </source>
</evidence>
<dbReference type="PANTHER" id="PTHR10515:SF0">
    <property type="entry name" value="THYMIDINE PHOSPHORYLASE"/>
    <property type="match status" value="1"/>
</dbReference>
<dbReference type="InterPro" id="IPR000053">
    <property type="entry name" value="Thymidine/pyrmidine_PPase"/>
</dbReference>
<evidence type="ECO:0000259" key="6">
    <source>
        <dbReference type="SMART" id="SM00941"/>
    </source>
</evidence>
<protein>
    <recommendedName>
        <fullName evidence="1 5">Thymidine phosphorylase</fullName>
        <ecNumber evidence="1 5">2.4.2.4</ecNumber>
    </recommendedName>
    <alternativeName>
        <fullName evidence="5">TdRPase</fullName>
    </alternativeName>
</protein>
<dbReference type="OrthoDB" id="9763887at2"/>
<evidence type="ECO:0000256" key="5">
    <source>
        <dbReference type="HAMAP-Rule" id="MF_01628"/>
    </source>
</evidence>
<dbReference type="InterPro" id="IPR017459">
    <property type="entry name" value="Glycosyl_Trfase_fam3_N_dom"/>
</dbReference>
<dbReference type="PIRSF" id="PIRSF000478">
    <property type="entry name" value="TP_PyNP"/>
    <property type="match status" value="1"/>
</dbReference>
<dbReference type="GO" id="GO:0004645">
    <property type="term" value="F:1,4-alpha-oligoglucan phosphorylase activity"/>
    <property type="evidence" value="ECO:0007669"/>
    <property type="project" value="InterPro"/>
</dbReference>
<dbReference type="InterPro" id="IPR035902">
    <property type="entry name" value="Nuc_phospho_transferase"/>
</dbReference>
<evidence type="ECO:0000256" key="4">
    <source>
        <dbReference type="ARBA" id="ARBA00048550"/>
    </source>
</evidence>
<evidence type="ECO:0000313" key="7">
    <source>
        <dbReference type="EMBL" id="TGD98572.1"/>
    </source>
</evidence>
<dbReference type="Pfam" id="PF02885">
    <property type="entry name" value="Glycos_trans_3N"/>
    <property type="match status" value="1"/>
</dbReference>
<keyword evidence="3 5" id="KW-0808">Transferase</keyword>